<dbReference type="InterPro" id="IPR013556">
    <property type="entry name" value="Flag_M-ring_C"/>
</dbReference>
<evidence type="ECO:0000256" key="7">
    <source>
        <dbReference type="ARBA" id="ARBA00023136"/>
    </source>
</evidence>
<organism evidence="14 15">
    <name type="scientific">Aeromicrobium phragmitis</name>
    <dbReference type="NCBI Taxonomy" id="2478914"/>
    <lineage>
        <taxon>Bacteria</taxon>
        <taxon>Bacillati</taxon>
        <taxon>Actinomycetota</taxon>
        <taxon>Actinomycetes</taxon>
        <taxon>Propionibacteriales</taxon>
        <taxon>Nocardioidaceae</taxon>
        <taxon>Aeromicrobium</taxon>
    </lineage>
</organism>
<dbReference type="GO" id="GO:0071973">
    <property type="term" value="P:bacterial-type flagellum-dependent cell motility"/>
    <property type="evidence" value="ECO:0007669"/>
    <property type="project" value="InterPro"/>
</dbReference>
<dbReference type="Pfam" id="PF01514">
    <property type="entry name" value="YscJ_FliF"/>
    <property type="match status" value="1"/>
</dbReference>
<evidence type="ECO:0000259" key="13">
    <source>
        <dbReference type="Pfam" id="PF08345"/>
    </source>
</evidence>
<protein>
    <recommendedName>
        <fullName evidence="9">Flagellar M-ring protein</fullName>
    </recommendedName>
</protein>
<evidence type="ECO:0000256" key="2">
    <source>
        <dbReference type="ARBA" id="ARBA00004651"/>
    </source>
</evidence>
<keyword evidence="14" id="KW-0966">Cell projection</keyword>
<dbReference type="InterPro" id="IPR043427">
    <property type="entry name" value="YscJ/FliF"/>
</dbReference>
<evidence type="ECO:0000256" key="5">
    <source>
        <dbReference type="ARBA" id="ARBA00022692"/>
    </source>
</evidence>
<evidence type="ECO:0000256" key="10">
    <source>
        <dbReference type="SAM" id="MobiDB-lite"/>
    </source>
</evidence>
<evidence type="ECO:0000256" key="8">
    <source>
        <dbReference type="ARBA" id="ARBA00023143"/>
    </source>
</evidence>
<evidence type="ECO:0000256" key="6">
    <source>
        <dbReference type="ARBA" id="ARBA00022989"/>
    </source>
</evidence>
<keyword evidence="8 9" id="KW-0975">Bacterial flagellum</keyword>
<dbReference type="InterPro" id="IPR006182">
    <property type="entry name" value="FliF_N_dom"/>
</dbReference>
<comment type="caution">
    <text evidence="14">The sequence shown here is derived from an EMBL/GenBank/DDBJ whole genome shotgun (WGS) entry which is preliminary data.</text>
</comment>
<dbReference type="PANTHER" id="PTHR30046:SF0">
    <property type="entry name" value="FLAGELLAR M-RING PROTEIN"/>
    <property type="match status" value="1"/>
</dbReference>
<keyword evidence="7 11" id="KW-0472">Membrane</keyword>
<proteinExistence type="inferred from homology"/>
<keyword evidence="4" id="KW-1003">Cell membrane</keyword>
<comment type="similarity">
    <text evidence="3 9">Belongs to the FliF family.</text>
</comment>
<dbReference type="RefSeq" id="WP_121793473.1">
    <property type="nucleotide sequence ID" value="NZ_RDBF01000003.1"/>
</dbReference>
<dbReference type="GO" id="GO:0005886">
    <property type="term" value="C:plasma membrane"/>
    <property type="evidence" value="ECO:0007669"/>
    <property type="project" value="UniProtKB-SubCell"/>
</dbReference>
<reference evidence="14 15" key="1">
    <citation type="submission" date="2018-10" db="EMBL/GenBank/DDBJ databases">
        <title>Aeromicrobium sp. 9W16Y-2 whole genome shotgun sequence.</title>
        <authorList>
            <person name="Li F."/>
        </authorList>
    </citation>
    <scope>NUCLEOTIDE SEQUENCE [LARGE SCALE GENOMIC DNA]</scope>
    <source>
        <strain evidence="14 15">9W16Y-2</strain>
    </source>
</reference>
<evidence type="ECO:0000256" key="1">
    <source>
        <dbReference type="ARBA" id="ARBA00004117"/>
    </source>
</evidence>
<dbReference type="Gene3D" id="3.30.300.30">
    <property type="match status" value="1"/>
</dbReference>
<comment type="subcellular location">
    <subcellularLocation>
        <location evidence="1 9">Bacterial flagellum basal body</location>
    </subcellularLocation>
    <subcellularLocation>
        <location evidence="2">Cell membrane</location>
        <topology evidence="2">Multi-pass membrane protein</topology>
    </subcellularLocation>
</comment>
<name>A0A3L8PM49_9ACTN</name>
<dbReference type="AlphaFoldDB" id="A0A3L8PM49"/>
<feature type="transmembrane region" description="Helical" evidence="11">
    <location>
        <begin position="432"/>
        <end position="450"/>
    </location>
</feature>
<accession>A0A3L8PM49</accession>
<dbReference type="NCBIfam" id="TIGR00206">
    <property type="entry name" value="fliF"/>
    <property type="match status" value="1"/>
</dbReference>
<comment type="function">
    <text evidence="9">The M ring may be actively involved in energy transduction.</text>
</comment>
<evidence type="ECO:0000313" key="15">
    <source>
        <dbReference type="Proteomes" id="UP000282515"/>
    </source>
</evidence>
<dbReference type="PRINTS" id="PR01009">
    <property type="entry name" value="FLGMRINGFLIF"/>
</dbReference>
<dbReference type="EMBL" id="RDBF01000003">
    <property type="protein sequence ID" value="RLV56466.1"/>
    <property type="molecule type" value="Genomic_DNA"/>
</dbReference>
<keyword evidence="15" id="KW-1185">Reference proteome</keyword>
<evidence type="ECO:0000256" key="3">
    <source>
        <dbReference type="ARBA" id="ARBA00007971"/>
    </source>
</evidence>
<dbReference type="PIRSF" id="PIRSF004862">
    <property type="entry name" value="FliF"/>
    <property type="match status" value="1"/>
</dbReference>
<dbReference type="GO" id="GO:0009431">
    <property type="term" value="C:bacterial-type flagellum basal body, MS ring"/>
    <property type="evidence" value="ECO:0007669"/>
    <property type="project" value="InterPro"/>
</dbReference>
<keyword evidence="5 11" id="KW-0812">Transmembrane</keyword>
<sequence>MKQQLQRQWTRTSEIVRAWTTGQKVAAAVGAAALLVGAVLVVRWIATPDYAPLYSELGSADAAQVIEQLDASGVPYRLTDAGGTILVPRNQVYETRIALSGQGLPSGDSAKGYSLLDEQDLSTSQFKEQTDFKRAMEGELARTIGAINGVENAVVHLAIPPKRVFAEEQDPTTASVLIKTRSGATLSGEQVQAVVNLVASSVDGLTPEQVTIADASGQVLSVAGSGAGGGGDRHQQVEQFQQQMSSKLQAMLDRVLGPGNSSVQVTADLDFDDTTTETIRYFDEPNIPPLSESSTTETYEGDPQAQGGATGVVGPDGQMDEAGQVPGEMSRYEKESTTADNAVGRSVETRTAAPGGVTSLHVGVVMDQRAPSAVGAEGRITDLVTAALGIDEARGDTVQVSAMPFDRTLEEQAASELEAAEAAERRAEILGWVRNGIIALAVALVAWLIWRRRRRMHEERIAATSVVVEQLRQDQLARESEVEQTVAMTALEQADRDREQQTRNEIVDLVEKQPDEVAALLRGWLVDR</sequence>
<dbReference type="InterPro" id="IPR000067">
    <property type="entry name" value="FlgMring_FliF"/>
</dbReference>
<keyword evidence="6 11" id="KW-1133">Transmembrane helix</keyword>
<evidence type="ECO:0000259" key="12">
    <source>
        <dbReference type="Pfam" id="PF01514"/>
    </source>
</evidence>
<feature type="domain" description="Flagellar M-ring C-terminal" evidence="13">
    <location>
        <begin position="252"/>
        <end position="405"/>
    </location>
</feature>
<keyword evidence="14" id="KW-0969">Cilium</keyword>
<dbReference type="GO" id="GO:0003774">
    <property type="term" value="F:cytoskeletal motor activity"/>
    <property type="evidence" value="ECO:0007669"/>
    <property type="project" value="InterPro"/>
</dbReference>
<dbReference type="OrthoDB" id="9807026at2"/>
<evidence type="ECO:0000313" key="14">
    <source>
        <dbReference type="EMBL" id="RLV56466.1"/>
    </source>
</evidence>
<feature type="transmembrane region" description="Helical" evidence="11">
    <location>
        <begin position="25"/>
        <end position="46"/>
    </location>
</feature>
<evidence type="ECO:0000256" key="9">
    <source>
        <dbReference type="PIRNR" id="PIRNR004862"/>
    </source>
</evidence>
<feature type="domain" description="Flagellar M-ring N-terminal" evidence="12">
    <location>
        <begin position="47"/>
        <end position="221"/>
    </location>
</feature>
<keyword evidence="14" id="KW-0282">Flagellum</keyword>
<feature type="region of interest" description="Disordered" evidence="10">
    <location>
        <begin position="282"/>
        <end position="323"/>
    </location>
</feature>
<dbReference type="PANTHER" id="PTHR30046">
    <property type="entry name" value="FLAGELLAR M-RING PROTEIN"/>
    <property type="match status" value="1"/>
</dbReference>
<evidence type="ECO:0000256" key="11">
    <source>
        <dbReference type="SAM" id="Phobius"/>
    </source>
</evidence>
<dbReference type="Pfam" id="PF08345">
    <property type="entry name" value="YscJ_FliF_C"/>
    <property type="match status" value="1"/>
</dbReference>
<dbReference type="Proteomes" id="UP000282515">
    <property type="component" value="Unassembled WGS sequence"/>
</dbReference>
<dbReference type="InterPro" id="IPR045851">
    <property type="entry name" value="AMP-bd_C_sf"/>
</dbReference>
<gene>
    <name evidence="14" type="primary">fliF</name>
    <name evidence="14" type="ORF">D9V41_05150</name>
</gene>
<evidence type="ECO:0000256" key="4">
    <source>
        <dbReference type="ARBA" id="ARBA00022475"/>
    </source>
</evidence>